<evidence type="ECO:0000313" key="2">
    <source>
        <dbReference type="Proteomes" id="UP001162162"/>
    </source>
</evidence>
<sequence length="166" mass="17836">MIPGSVTEGPMQDVVVPTEMPLQVHQEVVTAEMEKLTERLQSIPASGRSSVCGYISQIIDDEKKSPTKGKHKEVEFPVIAFEKSLWVNAGGNGDGEQLVPRGLRKSIGGSRASVARGGATGGGVFANTTESDFDHFEALEKNARGCFSLEFGPMVRFGVTFDPGFF</sequence>
<keyword evidence="2" id="KW-1185">Reference proteome</keyword>
<accession>A0AAV8Y1E4</accession>
<dbReference type="EMBL" id="JAPWTK010000229">
    <property type="protein sequence ID" value="KAJ8945030.1"/>
    <property type="molecule type" value="Genomic_DNA"/>
</dbReference>
<name>A0AAV8Y1E4_9CUCU</name>
<gene>
    <name evidence="1" type="ORF">NQ318_019023</name>
</gene>
<proteinExistence type="predicted"/>
<dbReference type="AlphaFoldDB" id="A0AAV8Y1E4"/>
<protein>
    <submittedName>
        <fullName evidence="1">Uncharacterized protein</fullName>
    </submittedName>
</protein>
<organism evidence="1 2">
    <name type="scientific">Aromia moschata</name>
    <dbReference type="NCBI Taxonomy" id="1265417"/>
    <lineage>
        <taxon>Eukaryota</taxon>
        <taxon>Metazoa</taxon>
        <taxon>Ecdysozoa</taxon>
        <taxon>Arthropoda</taxon>
        <taxon>Hexapoda</taxon>
        <taxon>Insecta</taxon>
        <taxon>Pterygota</taxon>
        <taxon>Neoptera</taxon>
        <taxon>Endopterygota</taxon>
        <taxon>Coleoptera</taxon>
        <taxon>Polyphaga</taxon>
        <taxon>Cucujiformia</taxon>
        <taxon>Chrysomeloidea</taxon>
        <taxon>Cerambycidae</taxon>
        <taxon>Cerambycinae</taxon>
        <taxon>Callichromatini</taxon>
        <taxon>Aromia</taxon>
    </lineage>
</organism>
<reference evidence="1" key="1">
    <citation type="journal article" date="2023" name="Insect Mol. Biol.">
        <title>Genome sequencing provides insights into the evolution of gene families encoding plant cell wall-degrading enzymes in longhorned beetles.</title>
        <authorList>
            <person name="Shin N.R."/>
            <person name="Okamura Y."/>
            <person name="Kirsch R."/>
            <person name="Pauchet Y."/>
        </authorList>
    </citation>
    <scope>NUCLEOTIDE SEQUENCE</scope>
    <source>
        <strain evidence="1">AMC_N1</strain>
    </source>
</reference>
<evidence type="ECO:0000313" key="1">
    <source>
        <dbReference type="EMBL" id="KAJ8945030.1"/>
    </source>
</evidence>
<dbReference type="Proteomes" id="UP001162162">
    <property type="component" value="Unassembled WGS sequence"/>
</dbReference>
<comment type="caution">
    <text evidence="1">The sequence shown here is derived from an EMBL/GenBank/DDBJ whole genome shotgun (WGS) entry which is preliminary data.</text>
</comment>